<organism evidence="1 2">
    <name type="scientific">Potamilus streckersoni</name>
    <dbReference type="NCBI Taxonomy" id="2493646"/>
    <lineage>
        <taxon>Eukaryota</taxon>
        <taxon>Metazoa</taxon>
        <taxon>Spiralia</taxon>
        <taxon>Lophotrochozoa</taxon>
        <taxon>Mollusca</taxon>
        <taxon>Bivalvia</taxon>
        <taxon>Autobranchia</taxon>
        <taxon>Heteroconchia</taxon>
        <taxon>Palaeoheterodonta</taxon>
        <taxon>Unionida</taxon>
        <taxon>Unionoidea</taxon>
        <taxon>Unionidae</taxon>
        <taxon>Ambleminae</taxon>
        <taxon>Lampsilini</taxon>
        <taxon>Potamilus</taxon>
    </lineage>
</organism>
<gene>
    <name evidence="1" type="ORF">CHS0354_017190</name>
</gene>
<evidence type="ECO:0000313" key="2">
    <source>
        <dbReference type="Proteomes" id="UP001195483"/>
    </source>
</evidence>
<sequence>MINEIFHHLIEFKERRFLEQVTRGRASHCERQKNPPFPVRRDLINGCPFSTHTYGQFRNLIDEDGVSFLWLKIVFVAREPLSLVILYAFDGVLIAHHFNPWIIYVNTVKTAYFTATRLIA</sequence>
<protein>
    <submittedName>
        <fullName evidence="1">Uncharacterized protein</fullName>
    </submittedName>
</protein>
<reference evidence="1" key="2">
    <citation type="journal article" date="2021" name="Genome Biol. Evol.">
        <title>Developing a high-quality reference genome for a parasitic bivalve with doubly uniparental inheritance (Bivalvia: Unionida).</title>
        <authorList>
            <person name="Smith C.H."/>
        </authorList>
    </citation>
    <scope>NUCLEOTIDE SEQUENCE</scope>
    <source>
        <strain evidence="1">CHS0354</strain>
        <tissue evidence="1">Mantle</tissue>
    </source>
</reference>
<dbReference type="AlphaFoldDB" id="A0AAE0T2R4"/>
<reference evidence="1" key="1">
    <citation type="journal article" date="2021" name="Genome Biol. Evol.">
        <title>A High-Quality Reference Genome for a Parasitic Bivalve with Doubly Uniparental Inheritance (Bivalvia: Unionida).</title>
        <authorList>
            <person name="Smith C.H."/>
        </authorList>
    </citation>
    <scope>NUCLEOTIDE SEQUENCE</scope>
    <source>
        <strain evidence="1">CHS0354</strain>
    </source>
</reference>
<proteinExistence type="predicted"/>
<reference evidence="1" key="3">
    <citation type="submission" date="2023-05" db="EMBL/GenBank/DDBJ databases">
        <authorList>
            <person name="Smith C.H."/>
        </authorList>
    </citation>
    <scope>NUCLEOTIDE SEQUENCE</scope>
    <source>
        <strain evidence="1">CHS0354</strain>
        <tissue evidence="1">Mantle</tissue>
    </source>
</reference>
<dbReference type="EMBL" id="JAEAOA010001055">
    <property type="protein sequence ID" value="KAK3602742.1"/>
    <property type="molecule type" value="Genomic_DNA"/>
</dbReference>
<evidence type="ECO:0000313" key="1">
    <source>
        <dbReference type="EMBL" id="KAK3602742.1"/>
    </source>
</evidence>
<keyword evidence="2" id="KW-1185">Reference proteome</keyword>
<dbReference type="Proteomes" id="UP001195483">
    <property type="component" value="Unassembled WGS sequence"/>
</dbReference>
<accession>A0AAE0T2R4</accession>
<comment type="caution">
    <text evidence="1">The sequence shown here is derived from an EMBL/GenBank/DDBJ whole genome shotgun (WGS) entry which is preliminary data.</text>
</comment>
<name>A0AAE0T2R4_9BIVA</name>